<sequence>MCFTSSDLVLVTGANGHVGSHLVDYLLRDKVGPRVRGAVRTEKSAEPLQQTFKRHVESGRLDFSYVPDMTAPGAYDAAVKGATHIAHVASPLILNPADLERDLLRPAIQGTVGLLESANKSDNVKSVVVTSSFAAAFDPFKGWSSDYTYSSRDWNPITYEQGAGREATKGLDERYQGFLAYLSSKKLAEEAAWKYYHSNVEGAKGKGWSFSTILPTYIGGPCVLPLKGEVGVDGYSFSQSKITDLARARTNEGLVDDFPFWIDVRDVAKSHAQALLRKEANGKRWILACGKARMWQLARSIQVQFPQVGMNVVEETDRSFDIGCDESLQGLGLGEWIGLDEMVKDTIGPVVEKL</sequence>
<dbReference type="PANTHER" id="PTHR10366:SF564">
    <property type="entry name" value="STEROL-4-ALPHA-CARBOXYLATE 3-DEHYDROGENASE, DECARBOXYLATING"/>
    <property type="match status" value="1"/>
</dbReference>
<protein>
    <recommendedName>
        <fullName evidence="3">NAD-dependent epimerase/dehydratase domain-containing protein</fullName>
    </recommendedName>
</protein>
<dbReference type="Pfam" id="PF01370">
    <property type="entry name" value="Epimerase"/>
    <property type="match status" value="1"/>
</dbReference>
<dbReference type="EMBL" id="JAXOVC010000009">
    <property type="protein sequence ID" value="KAK4497523.1"/>
    <property type="molecule type" value="Genomic_DNA"/>
</dbReference>
<dbReference type="Proteomes" id="UP001305779">
    <property type="component" value="Unassembled WGS sequence"/>
</dbReference>
<dbReference type="InterPro" id="IPR036291">
    <property type="entry name" value="NAD(P)-bd_dom_sf"/>
</dbReference>
<dbReference type="PANTHER" id="PTHR10366">
    <property type="entry name" value="NAD DEPENDENT EPIMERASE/DEHYDRATASE"/>
    <property type="match status" value="1"/>
</dbReference>
<dbReference type="InterPro" id="IPR050425">
    <property type="entry name" value="NAD(P)_dehydrat-like"/>
</dbReference>
<evidence type="ECO:0000313" key="5">
    <source>
        <dbReference type="Proteomes" id="UP001305779"/>
    </source>
</evidence>
<keyword evidence="5" id="KW-1185">Reference proteome</keyword>
<comment type="caution">
    <text evidence="4">The sequence shown here is derived from an EMBL/GenBank/DDBJ whole genome shotgun (WGS) entry which is preliminary data.</text>
</comment>
<evidence type="ECO:0000256" key="2">
    <source>
        <dbReference type="ARBA" id="ARBA00023445"/>
    </source>
</evidence>
<name>A0ABR0E7V7_ZASCE</name>
<proteinExistence type="inferred from homology"/>
<dbReference type="InterPro" id="IPR001509">
    <property type="entry name" value="Epimerase_deHydtase"/>
</dbReference>
<comment type="similarity">
    <text evidence="2">Belongs to the NAD(P)-dependent epimerase/dehydratase family. Dihydroflavonol-4-reductase subfamily.</text>
</comment>
<reference evidence="4 5" key="1">
    <citation type="journal article" date="2023" name="G3 (Bethesda)">
        <title>A chromosome-level genome assembly of Zasmidium syzygii isolated from banana leaves.</title>
        <authorList>
            <person name="van Westerhoven A.C."/>
            <person name="Mehrabi R."/>
            <person name="Talebi R."/>
            <person name="Steentjes M.B.F."/>
            <person name="Corcolon B."/>
            <person name="Chong P.A."/>
            <person name="Kema G.H.J."/>
            <person name="Seidl M.F."/>
        </authorList>
    </citation>
    <scope>NUCLEOTIDE SEQUENCE [LARGE SCALE GENOMIC DNA]</scope>
    <source>
        <strain evidence="4 5">P124</strain>
    </source>
</reference>
<gene>
    <name evidence="4" type="ORF">PRZ48_011974</name>
</gene>
<organism evidence="4 5">
    <name type="scientific">Zasmidium cellare</name>
    <name type="common">Wine cellar mold</name>
    <name type="synonym">Racodium cellare</name>
    <dbReference type="NCBI Taxonomy" id="395010"/>
    <lineage>
        <taxon>Eukaryota</taxon>
        <taxon>Fungi</taxon>
        <taxon>Dikarya</taxon>
        <taxon>Ascomycota</taxon>
        <taxon>Pezizomycotina</taxon>
        <taxon>Dothideomycetes</taxon>
        <taxon>Dothideomycetidae</taxon>
        <taxon>Mycosphaerellales</taxon>
        <taxon>Mycosphaerellaceae</taxon>
        <taxon>Zasmidium</taxon>
    </lineage>
</organism>
<keyword evidence="1" id="KW-0560">Oxidoreductase</keyword>
<accession>A0ABR0E7V7</accession>
<evidence type="ECO:0000256" key="1">
    <source>
        <dbReference type="ARBA" id="ARBA00023002"/>
    </source>
</evidence>
<evidence type="ECO:0000313" key="4">
    <source>
        <dbReference type="EMBL" id="KAK4497523.1"/>
    </source>
</evidence>
<dbReference type="SUPFAM" id="SSF51735">
    <property type="entry name" value="NAD(P)-binding Rossmann-fold domains"/>
    <property type="match status" value="1"/>
</dbReference>
<evidence type="ECO:0000259" key="3">
    <source>
        <dbReference type="Pfam" id="PF01370"/>
    </source>
</evidence>
<dbReference type="Gene3D" id="3.40.50.720">
    <property type="entry name" value="NAD(P)-binding Rossmann-like Domain"/>
    <property type="match status" value="1"/>
</dbReference>
<feature type="domain" description="NAD-dependent epimerase/dehydratase" evidence="3">
    <location>
        <begin position="9"/>
        <end position="141"/>
    </location>
</feature>